<dbReference type="Proteomes" id="UP000664859">
    <property type="component" value="Unassembled WGS sequence"/>
</dbReference>
<dbReference type="EMBL" id="JAFCMP010000002">
    <property type="protein sequence ID" value="KAG5192748.1"/>
    <property type="molecule type" value="Genomic_DNA"/>
</dbReference>
<gene>
    <name evidence="2" type="ORF">JKP88DRAFT_274690</name>
</gene>
<evidence type="ECO:0000313" key="2">
    <source>
        <dbReference type="EMBL" id="KAG5192748.1"/>
    </source>
</evidence>
<organism evidence="2 3">
    <name type="scientific">Tribonema minus</name>
    <dbReference type="NCBI Taxonomy" id="303371"/>
    <lineage>
        <taxon>Eukaryota</taxon>
        <taxon>Sar</taxon>
        <taxon>Stramenopiles</taxon>
        <taxon>Ochrophyta</taxon>
        <taxon>PX clade</taxon>
        <taxon>Xanthophyceae</taxon>
        <taxon>Tribonematales</taxon>
        <taxon>Tribonemataceae</taxon>
        <taxon>Tribonema</taxon>
    </lineage>
</organism>
<feature type="region of interest" description="Disordered" evidence="1">
    <location>
        <begin position="348"/>
        <end position="460"/>
    </location>
</feature>
<keyword evidence="3" id="KW-1185">Reference proteome</keyword>
<protein>
    <submittedName>
        <fullName evidence="2">Uncharacterized protein</fullName>
    </submittedName>
</protein>
<proteinExistence type="predicted"/>
<feature type="compositionally biased region" description="Acidic residues" evidence="1">
    <location>
        <begin position="362"/>
        <end position="419"/>
    </location>
</feature>
<name>A0A835ZGP8_9STRA</name>
<accession>A0A835ZGP8</accession>
<evidence type="ECO:0000313" key="3">
    <source>
        <dbReference type="Proteomes" id="UP000664859"/>
    </source>
</evidence>
<reference evidence="2" key="1">
    <citation type="submission" date="2021-02" db="EMBL/GenBank/DDBJ databases">
        <title>First Annotated Genome of the Yellow-green Alga Tribonema minus.</title>
        <authorList>
            <person name="Mahan K.M."/>
        </authorList>
    </citation>
    <scope>NUCLEOTIDE SEQUENCE</scope>
    <source>
        <strain evidence="2">UTEX B ZZ1240</strain>
    </source>
</reference>
<dbReference type="AlphaFoldDB" id="A0A835ZGP8"/>
<comment type="caution">
    <text evidence="2">The sequence shown here is derived from an EMBL/GenBank/DDBJ whole genome shotgun (WGS) entry which is preliminary data.</text>
</comment>
<evidence type="ECO:0000256" key="1">
    <source>
        <dbReference type="SAM" id="MobiDB-lite"/>
    </source>
</evidence>
<sequence length="486" mass="55032">MPATAKPLQFPVLTHALIEHIVTQVGDDVTKAALKTAIDDWTNLALHRYETEFKPLKAAYDTVYKQAKETMTPTKFQKWNSSPSQKAKRSEIEDLRRDRIAYGAHTLKQVVLETGPAIANRDIRFRDTWDCKPVIYRIAKDQTMANNEERRRPTEGGTLLKYKFGPMVAMANEILEDDLYLAVYRRVHFALQLTSERRAEEIVNPEYKYIPHPHDERKVIISSLSKKQPGQIPQLDVPVLLICDRERWFAALEWLRAHMLACPLKSVSKWFQQPTSPFVEFNKVLNDRYKRSFSCHWLRHIYCAYIAAIRGTNFYAENAHELLSHRSMLSSMFYADLECDLDVDKVEVDDSEEEEGARASESDSEGEEEEASASESDTASESESDSEEEEARESESETESASESETAEGSDSEVADPDSDLTVPQTSALVDYESEPEGPPLVDYNSDSDSESEVPAPTRKLSGLMALAAAIDMCESERAAKRPRTA</sequence>